<proteinExistence type="predicted"/>
<dbReference type="InterPro" id="IPR036875">
    <property type="entry name" value="Znf_CCHC_sf"/>
</dbReference>
<dbReference type="InterPro" id="IPR001878">
    <property type="entry name" value="Znf_CCHC"/>
</dbReference>
<evidence type="ECO:0000256" key="1">
    <source>
        <dbReference type="ARBA" id="ARBA00022723"/>
    </source>
</evidence>
<gene>
    <name evidence="6" type="ORF">U9M48_008275</name>
</gene>
<dbReference type="Pfam" id="PF13976">
    <property type="entry name" value="gag_pre-integrs"/>
    <property type="match status" value="1"/>
</dbReference>
<evidence type="ECO:0000259" key="5">
    <source>
        <dbReference type="PROSITE" id="PS50158"/>
    </source>
</evidence>
<feature type="domain" description="CCHC-type" evidence="5">
    <location>
        <begin position="250"/>
        <end position="266"/>
    </location>
</feature>
<dbReference type="Pfam" id="PF14223">
    <property type="entry name" value="Retrotran_gag_2"/>
    <property type="match status" value="1"/>
</dbReference>
<feature type="region of interest" description="Disordered" evidence="4">
    <location>
        <begin position="203"/>
        <end position="250"/>
    </location>
</feature>
<evidence type="ECO:0000256" key="2">
    <source>
        <dbReference type="ARBA" id="ARBA00022801"/>
    </source>
</evidence>
<dbReference type="InterPro" id="IPR043502">
    <property type="entry name" value="DNA/RNA_pol_sf"/>
</dbReference>
<dbReference type="Pfam" id="PF07727">
    <property type="entry name" value="RVT_2"/>
    <property type="match status" value="1"/>
</dbReference>
<keyword evidence="2" id="KW-0378">Hydrolase</keyword>
<dbReference type="Proteomes" id="UP001341281">
    <property type="component" value="Chromosome 02"/>
</dbReference>
<organism evidence="6 7">
    <name type="scientific">Paspalum notatum var. saurae</name>
    <dbReference type="NCBI Taxonomy" id="547442"/>
    <lineage>
        <taxon>Eukaryota</taxon>
        <taxon>Viridiplantae</taxon>
        <taxon>Streptophyta</taxon>
        <taxon>Embryophyta</taxon>
        <taxon>Tracheophyta</taxon>
        <taxon>Spermatophyta</taxon>
        <taxon>Magnoliopsida</taxon>
        <taxon>Liliopsida</taxon>
        <taxon>Poales</taxon>
        <taxon>Poaceae</taxon>
        <taxon>PACMAD clade</taxon>
        <taxon>Panicoideae</taxon>
        <taxon>Andropogonodae</taxon>
        <taxon>Paspaleae</taxon>
        <taxon>Paspalinae</taxon>
        <taxon>Paspalum</taxon>
    </lineage>
</organism>
<dbReference type="SUPFAM" id="SSF56672">
    <property type="entry name" value="DNA/RNA polymerases"/>
    <property type="match status" value="1"/>
</dbReference>
<keyword evidence="3" id="KW-0862">Zinc</keyword>
<dbReference type="GO" id="GO:0016787">
    <property type="term" value="F:hydrolase activity"/>
    <property type="evidence" value="ECO:0007669"/>
    <property type="project" value="UniProtKB-KW"/>
</dbReference>
<evidence type="ECO:0000313" key="7">
    <source>
        <dbReference type="Proteomes" id="UP001341281"/>
    </source>
</evidence>
<dbReference type="SMART" id="SM00343">
    <property type="entry name" value="ZnF_C2HC"/>
    <property type="match status" value="1"/>
</dbReference>
<keyword evidence="7" id="KW-1185">Reference proteome</keyword>
<dbReference type="GO" id="GO:0008270">
    <property type="term" value="F:zinc ion binding"/>
    <property type="evidence" value="ECO:0007669"/>
    <property type="project" value="UniProtKB-KW"/>
</dbReference>
<dbReference type="GO" id="GO:0003676">
    <property type="term" value="F:nucleic acid binding"/>
    <property type="evidence" value="ECO:0007669"/>
    <property type="project" value="InterPro"/>
</dbReference>
<reference evidence="6 7" key="1">
    <citation type="submission" date="2024-02" db="EMBL/GenBank/DDBJ databases">
        <title>High-quality chromosome-scale genome assembly of Pensacola bahiagrass (Paspalum notatum Flugge var. saurae).</title>
        <authorList>
            <person name="Vega J.M."/>
            <person name="Podio M."/>
            <person name="Orjuela J."/>
            <person name="Siena L.A."/>
            <person name="Pessino S.C."/>
            <person name="Combes M.C."/>
            <person name="Mariac C."/>
            <person name="Albertini E."/>
            <person name="Pupilli F."/>
            <person name="Ortiz J.P.A."/>
            <person name="Leblanc O."/>
        </authorList>
    </citation>
    <scope>NUCLEOTIDE SEQUENCE [LARGE SCALE GENOMIC DNA]</scope>
    <source>
        <strain evidence="6">R1</strain>
        <tissue evidence="6">Leaf</tissue>
    </source>
</reference>
<accession>A0AAQ3SPE5</accession>
<evidence type="ECO:0000313" key="6">
    <source>
        <dbReference type="EMBL" id="WVZ57947.1"/>
    </source>
</evidence>
<dbReference type="AlphaFoldDB" id="A0AAQ3SPE5"/>
<dbReference type="PANTHER" id="PTHR42648:SF27">
    <property type="entry name" value="RNA-DIRECTED DNA POLYMERASE"/>
    <property type="match status" value="1"/>
</dbReference>
<dbReference type="SUPFAM" id="SSF57756">
    <property type="entry name" value="Retrovirus zinc finger-like domains"/>
    <property type="match status" value="1"/>
</dbReference>
<dbReference type="Pfam" id="PF00098">
    <property type="entry name" value="zf-CCHC"/>
    <property type="match status" value="1"/>
</dbReference>
<dbReference type="InterPro" id="IPR039537">
    <property type="entry name" value="Retrotran_Ty1/copia-like"/>
</dbReference>
<sequence length="706" mass="80495">MASNSTQSSGFNLRSILDKEKLSGTNFTNWYRNLRIVLKQEKKEYVLEQPYSDEPGNGASAADRRAYEKHCNDSLDVSCLMLATMSPELQKQYEDSEAYNMIEGLRGMFENQARVERYNISKDLFCSKLTEGSPVSPHVIKMIGHIEALDRLGFKLDPELMTDVILQSLPLSFEPFIINYHMNGLDKTLTELHGMLKTAEDSIKKTSHHVMMVQRDSKKRKRKGKGKAEDRIQKPKSDAKPKAGPSSSDKCFHCGDSGHWSRNCQKYLEEKKNKKGSETSASVNGLYVLDLEDEPILNINVKRLKPSDLNPVYIWHCRLGHINKKRVEKLHKYGLLDSFDYESFETCESCLLGKMTKAPFTGQEAVAFTLNRIPSKSVEKTPYEIWTGKSPKLSFLKIWGCEAYVKRLTSDKLHPKSDKYFFDESSVEHSVETPLAPRRSQRAHRAPDRYMFLTMGRHDVLLLDNDEPKTYKEAVMGPNSEKWLEAMRSELKSMADNQVWNLVEPLDEVRPIECKWGSKKKIDADGNVHIYKARLVAKGFRQIQGVDYDETFSPVAMLKSIRILLAIAAYHDYEVWQMDVKTALFNGNLSEDMYMTQPNGFVDPQNAGKVCKVLKSIYVLKQASRSWNLRFDEVVKGFGFIKNIEEPCVYRKVSGSALVFLVLYVDDILLIGNDIPMLEAVNDSLKKSFSMKDLGEAAYVPIGPLL</sequence>
<dbReference type="EMBL" id="CP144746">
    <property type="protein sequence ID" value="WVZ57947.1"/>
    <property type="molecule type" value="Genomic_DNA"/>
</dbReference>
<evidence type="ECO:0000256" key="4">
    <source>
        <dbReference type="SAM" id="MobiDB-lite"/>
    </source>
</evidence>
<dbReference type="Gene3D" id="4.10.60.10">
    <property type="entry name" value="Zinc finger, CCHC-type"/>
    <property type="match status" value="1"/>
</dbReference>
<evidence type="ECO:0000256" key="3">
    <source>
        <dbReference type="PROSITE-ProRule" id="PRU00047"/>
    </source>
</evidence>
<protein>
    <recommendedName>
        <fullName evidence="5">CCHC-type domain-containing protein</fullName>
    </recommendedName>
</protein>
<feature type="compositionally biased region" description="Basic and acidic residues" evidence="4">
    <location>
        <begin position="226"/>
        <end position="241"/>
    </location>
</feature>
<name>A0AAQ3SPE5_PASNO</name>
<dbReference type="PROSITE" id="PS50158">
    <property type="entry name" value="ZF_CCHC"/>
    <property type="match status" value="1"/>
</dbReference>
<dbReference type="PANTHER" id="PTHR42648">
    <property type="entry name" value="TRANSPOSASE, PUTATIVE-RELATED"/>
    <property type="match status" value="1"/>
</dbReference>
<dbReference type="InterPro" id="IPR025724">
    <property type="entry name" value="GAG-pre-integrase_dom"/>
</dbReference>
<dbReference type="InterPro" id="IPR013103">
    <property type="entry name" value="RVT_2"/>
</dbReference>
<keyword evidence="3" id="KW-0863">Zinc-finger</keyword>
<keyword evidence="1" id="KW-0479">Metal-binding</keyword>